<keyword evidence="3" id="KW-1185">Reference proteome</keyword>
<dbReference type="Proteomes" id="UP000008810">
    <property type="component" value="Chromosome 1"/>
</dbReference>
<dbReference type="EMBL" id="CM000880">
    <property type="protein sequence ID" value="PNT74831.1"/>
    <property type="molecule type" value="Genomic_DNA"/>
</dbReference>
<evidence type="ECO:0000313" key="3">
    <source>
        <dbReference type="Proteomes" id="UP000008810"/>
    </source>
</evidence>
<evidence type="ECO:0000313" key="2">
    <source>
        <dbReference type="EnsemblPlants" id="PNT74831"/>
    </source>
</evidence>
<sequence length="30" mass="3459">MTSAWVQLPLFPMSIGQSGPETDNWNYIFQ</sequence>
<accession>A0A2K2DKN0</accession>
<reference evidence="1 2" key="1">
    <citation type="journal article" date="2010" name="Nature">
        <title>Genome sequencing and analysis of the model grass Brachypodium distachyon.</title>
        <authorList>
            <consortium name="International Brachypodium Initiative"/>
        </authorList>
    </citation>
    <scope>NUCLEOTIDE SEQUENCE [LARGE SCALE GENOMIC DNA]</scope>
    <source>
        <strain evidence="1 2">Bd21</strain>
    </source>
</reference>
<protein>
    <submittedName>
        <fullName evidence="1 2">Uncharacterized protein</fullName>
    </submittedName>
</protein>
<proteinExistence type="predicted"/>
<dbReference type="AlphaFoldDB" id="A0A2K2DKN0"/>
<dbReference type="EnsemblPlants" id="PNT74831">
    <property type="protein sequence ID" value="PNT74831"/>
    <property type="gene ID" value="BRADI_1g22825v3"/>
</dbReference>
<evidence type="ECO:0000313" key="1">
    <source>
        <dbReference type="EMBL" id="PNT74831.1"/>
    </source>
</evidence>
<dbReference type="InParanoid" id="A0A2K2DKN0"/>
<reference evidence="1" key="2">
    <citation type="submission" date="2017-06" db="EMBL/GenBank/DDBJ databases">
        <title>WGS assembly of Brachypodium distachyon.</title>
        <authorList>
            <consortium name="The International Brachypodium Initiative"/>
            <person name="Lucas S."/>
            <person name="Harmon-Smith M."/>
            <person name="Lail K."/>
            <person name="Tice H."/>
            <person name="Grimwood J."/>
            <person name="Bruce D."/>
            <person name="Barry K."/>
            <person name="Shu S."/>
            <person name="Lindquist E."/>
            <person name="Wang M."/>
            <person name="Pitluck S."/>
            <person name="Vogel J.P."/>
            <person name="Garvin D.F."/>
            <person name="Mockler T.C."/>
            <person name="Schmutz J."/>
            <person name="Rokhsar D."/>
            <person name="Bevan M.W."/>
        </authorList>
    </citation>
    <scope>NUCLEOTIDE SEQUENCE</scope>
    <source>
        <strain evidence="1">Bd21</strain>
    </source>
</reference>
<dbReference type="Gramene" id="PNT74831">
    <property type="protein sequence ID" value="PNT74831"/>
    <property type="gene ID" value="BRADI_1g22825v3"/>
</dbReference>
<name>A0A2K2DKN0_BRADI</name>
<organism evidence="1">
    <name type="scientific">Brachypodium distachyon</name>
    <name type="common">Purple false brome</name>
    <name type="synonym">Trachynia distachya</name>
    <dbReference type="NCBI Taxonomy" id="15368"/>
    <lineage>
        <taxon>Eukaryota</taxon>
        <taxon>Viridiplantae</taxon>
        <taxon>Streptophyta</taxon>
        <taxon>Embryophyta</taxon>
        <taxon>Tracheophyta</taxon>
        <taxon>Spermatophyta</taxon>
        <taxon>Magnoliopsida</taxon>
        <taxon>Liliopsida</taxon>
        <taxon>Poales</taxon>
        <taxon>Poaceae</taxon>
        <taxon>BOP clade</taxon>
        <taxon>Pooideae</taxon>
        <taxon>Stipodae</taxon>
        <taxon>Brachypodieae</taxon>
        <taxon>Brachypodium</taxon>
    </lineage>
</organism>
<gene>
    <name evidence="1" type="ORF">BRADI_1g22825v3</name>
</gene>
<reference evidence="2" key="3">
    <citation type="submission" date="2018-08" db="UniProtKB">
        <authorList>
            <consortium name="EnsemblPlants"/>
        </authorList>
    </citation>
    <scope>IDENTIFICATION</scope>
    <source>
        <strain evidence="2">cv. Bd21</strain>
    </source>
</reference>